<keyword evidence="8 12" id="KW-0406">Ion transport</keyword>
<dbReference type="InterPro" id="IPR001873">
    <property type="entry name" value="ENaC"/>
</dbReference>
<evidence type="ECO:0000256" key="7">
    <source>
        <dbReference type="ARBA" id="ARBA00023053"/>
    </source>
</evidence>
<evidence type="ECO:0000256" key="10">
    <source>
        <dbReference type="ARBA" id="ARBA00023201"/>
    </source>
</evidence>
<evidence type="ECO:0000256" key="4">
    <source>
        <dbReference type="ARBA" id="ARBA00022461"/>
    </source>
</evidence>
<evidence type="ECO:0000313" key="15">
    <source>
        <dbReference type="EMBL" id="CAD7247851.1"/>
    </source>
</evidence>
<keyword evidence="3 12" id="KW-0813">Transport</keyword>
<evidence type="ECO:0000256" key="11">
    <source>
        <dbReference type="ARBA" id="ARBA00023303"/>
    </source>
</evidence>
<evidence type="ECO:0000256" key="14">
    <source>
        <dbReference type="SAM" id="Phobius"/>
    </source>
</evidence>
<keyword evidence="11 12" id="KW-0407">Ion channel</keyword>
<feature type="region of interest" description="Disordered" evidence="13">
    <location>
        <begin position="592"/>
        <end position="614"/>
    </location>
</feature>
<keyword evidence="7" id="KW-0915">Sodium</keyword>
<keyword evidence="16" id="KW-1185">Reference proteome</keyword>
<comment type="subcellular location">
    <subcellularLocation>
        <location evidence="1">Membrane</location>
        <topology evidence="1">Multi-pass membrane protein</topology>
    </subcellularLocation>
</comment>
<keyword evidence="9 14" id="KW-0472">Membrane</keyword>
<evidence type="ECO:0000256" key="9">
    <source>
        <dbReference type="ARBA" id="ARBA00023136"/>
    </source>
</evidence>
<dbReference type="EMBL" id="LR901125">
    <property type="protein sequence ID" value="CAD7247851.1"/>
    <property type="molecule type" value="Genomic_DNA"/>
</dbReference>
<evidence type="ECO:0000256" key="5">
    <source>
        <dbReference type="ARBA" id="ARBA00022692"/>
    </source>
</evidence>
<feature type="compositionally biased region" description="Polar residues" evidence="13">
    <location>
        <begin position="223"/>
        <end position="233"/>
    </location>
</feature>
<dbReference type="GO" id="GO:0015280">
    <property type="term" value="F:ligand-gated sodium channel activity"/>
    <property type="evidence" value="ECO:0007669"/>
    <property type="project" value="TreeGrafter"/>
</dbReference>
<accession>A0A7R8XI49</accession>
<feature type="compositionally biased region" description="Low complexity" evidence="13">
    <location>
        <begin position="188"/>
        <end position="210"/>
    </location>
</feature>
<dbReference type="Gene3D" id="1.10.287.770">
    <property type="entry name" value="YojJ-like"/>
    <property type="match status" value="1"/>
</dbReference>
<dbReference type="Proteomes" id="UP000677054">
    <property type="component" value="Unassembled WGS sequence"/>
</dbReference>
<feature type="region of interest" description="Disordered" evidence="13">
    <location>
        <begin position="188"/>
        <end position="236"/>
    </location>
</feature>
<gene>
    <name evidence="15" type="ORF">DSTB1V02_LOCUS7676</name>
</gene>
<dbReference type="EMBL" id="CAJPEV010001608">
    <property type="protein sequence ID" value="CAG0893502.1"/>
    <property type="molecule type" value="Genomic_DNA"/>
</dbReference>
<keyword evidence="5 12" id="KW-0812">Transmembrane</keyword>
<dbReference type="PANTHER" id="PTHR11690:SF248">
    <property type="entry name" value="PICKPOCKET 17, ISOFORM A"/>
    <property type="match status" value="1"/>
</dbReference>
<keyword evidence="6 14" id="KW-1133">Transmembrane helix</keyword>
<evidence type="ECO:0000256" key="8">
    <source>
        <dbReference type="ARBA" id="ARBA00023065"/>
    </source>
</evidence>
<keyword evidence="10 12" id="KW-0739">Sodium transport</keyword>
<dbReference type="Gene3D" id="2.60.470.10">
    <property type="entry name" value="Acid-sensing ion channels like domains"/>
    <property type="match status" value="1"/>
</dbReference>
<protein>
    <submittedName>
        <fullName evidence="15">Uncharacterized protein</fullName>
    </submittedName>
</protein>
<dbReference type="AlphaFoldDB" id="A0A7R8XI49"/>
<organism evidence="15">
    <name type="scientific">Darwinula stevensoni</name>
    <dbReference type="NCBI Taxonomy" id="69355"/>
    <lineage>
        <taxon>Eukaryota</taxon>
        <taxon>Metazoa</taxon>
        <taxon>Ecdysozoa</taxon>
        <taxon>Arthropoda</taxon>
        <taxon>Crustacea</taxon>
        <taxon>Oligostraca</taxon>
        <taxon>Ostracoda</taxon>
        <taxon>Podocopa</taxon>
        <taxon>Podocopida</taxon>
        <taxon>Darwinulocopina</taxon>
        <taxon>Darwinuloidea</taxon>
        <taxon>Darwinulidae</taxon>
        <taxon>Darwinula</taxon>
    </lineage>
</organism>
<feature type="transmembrane region" description="Helical" evidence="14">
    <location>
        <begin position="551"/>
        <end position="577"/>
    </location>
</feature>
<evidence type="ECO:0000256" key="13">
    <source>
        <dbReference type="SAM" id="MobiDB-lite"/>
    </source>
</evidence>
<dbReference type="Pfam" id="PF00858">
    <property type="entry name" value="ASC"/>
    <property type="match status" value="1"/>
</dbReference>
<evidence type="ECO:0000256" key="2">
    <source>
        <dbReference type="ARBA" id="ARBA00007193"/>
    </source>
</evidence>
<reference evidence="15" key="1">
    <citation type="submission" date="2020-11" db="EMBL/GenBank/DDBJ databases">
        <authorList>
            <person name="Tran Van P."/>
        </authorList>
    </citation>
    <scope>NUCLEOTIDE SEQUENCE</scope>
</reference>
<sequence>MGEIWMAVFLAGAALTVYSVHLVVADYLSYPVITYVSMSHARKMVFPAVTVCNSNPIVCYKLTQLRDLLPELWNVSGCTVEDFMLSPVFWLLSPYLDREKLKNAIDGYLQETVNTTELALTVVDQGNSYTENSSLLDLMSGTNKQSRLDGLLKSLLYVAPVEFKARNGSRAFDILMAYLIRSIQSSSPQSSTTAASLSTTTLNASSENASNQTSQQRRKRAATLQSTTSSPVANQDGLHGFGVEDISVATEDYLNSCTVISATTRIASQYGTIGANSHRNFQVMLIPQYGTCFMFNTAWNSKDSSGGKRISSKTGEESGLSLELYLDQISYIKNPTASSVGARVTIHSPNEWPNPVEQGYLVQPNTRNVFALQAVDISRLESPYSTDCFSDWNQTDYKPFSMDNPNATLDYSLVQCERLRETAEIAKNCHCLNPEIQDNFLHNGVSYLGYPMCNISIGVSSCIRYKREAINDTLSDLMQEDLLSRAVYKLGYEDAFATVRNDPVQFAAVKEQLKKDMLKVEVFFRSLNLQVIQEQPKYDLNGLVSNLGGVFGIYLGMCVVMLIEVVEFIVVLIIDIIRHFFGKDSRESELEKAWRGHGNPDPSEANPGKRRGFPVSPGPDAYSRAMASLHPVAHVHYPRQGQFLSFENEKAWRQG</sequence>
<dbReference type="PANTHER" id="PTHR11690">
    <property type="entry name" value="AMILORIDE-SENSITIVE SODIUM CHANNEL-RELATED"/>
    <property type="match status" value="1"/>
</dbReference>
<evidence type="ECO:0000256" key="3">
    <source>
        <dbReference type="ARBA" id="ARBA00022448"/>
    </source>
</evidence>
<name>A0A7R8XI49_9CRUS</name>
<comment type="similarity">
    <text evidence="2 12">Belongs to the amiloride-sensitive sodium channel (TC 1.A.6) family.</text>
</comment>
<dbReference type="OrthoDB" id="6021021at2759"/>
<proteinExistence type="inferred from homology"/>
<dbReference type="PRINTS" id="PR01078">
    <property type="entry name" value="AMINACHANNEL"/>
</dbReference>
<evidence type="ECO:0000256" key="6">
    <source>
        <dbReference type="ARBA" id="ARBA00022989"/>
    </source>
</evidence>
<evidence type="ECO:0000313" key="16">
    <source>
        <dbReference type="Proteomes" id="UP000677054"/>
    </source>
</evidence>
<evidence type="ECO:0000256" key="1">
    <source>
        <dbReference type="ARBA" id="ARBA00004141"/>
    </source>
</evidence>
<evidence type="ECO:0000256" key="12">
    <source>
        <dbReference type="RuleBase" id="RU000679"/>
    </source>
</evidence>
<dbReference type="GO" id="GO:0005886">
    <property type="term" value="C:plasma membrane"/>
    <property type="evidence" value="ECO:0007669"/>
    <property type="project" value="TreeGrafter"/>
</dbReference>
<keyword evidence="4 12" id="KW-0894">Sodium channel</keyword>